<dbReference type="PANTHER" id="PTHR11183">
    <property type="entry name" value="GLYCOGENIN SUBFAMILY MEMBER"/>
    <property type="match status" value="1"/>
</dbReference>
<dbReference type="SUPFAM" id="SSF53448">
    <property type="entry name" value="Nucleotide-diphospho-sugar transferases"/>
    <property type="match status" value="1"/>
</dbReference>
<keyword evidence="3" id="KW-0464">Manganese</keyword>
<gene>
    <name evidence="5" type="ORF">Lalb_Chr18g0045611</name>
</gene>
<dbReference type="Proteomes" id="UP000447434">
    <property type="component" value="Chromosome 18"/>
</dbReference>
<dbReference type="Pfam" id="PF01501">
    <property type="entry name" value="Glyco_transf_8"/>
    <property type="match status" value="1"/>
</dbReference>
<comment type="caution">
    <text evidence="5">The sequence shown here is derived from an EMBL/GenBank/DDBJ whole genome shotgun (WGS) entry which is preliminary data.</text>
</comment>
<evidence type="ECO:0000256" key="4">
    <source>
        <dbReference type="RuleBase" id="RU362027"/>
    </source>
</evidence>
<protein>
    <recommendedName>
        <fullName evidence="4">Hexosyltransferase</fullName>
        <ecNumber evidence="4">2.4.1.-</ecNumber>
    </recommendedName>
</protein>
<keyword evidence="6" id="KW-1185">Reference proteome</keyword>
<reference evidence="6" key="1">
    <citation type="journal article" date="2020" name="Nat. Commun.">
        <title>Genome sequence of the cluster root forming white lupin.</title>
        <authorList>
            <person name="Hufnagel B."/>
            <person name="Marques A."/>
            <person name="Soriano A."/>
            <person name="Marques L."/>
            <person name="Divol F."/>
            <person name="Doumas P."/>
            <person name="Sallet E."/>
            <person name="Mancinotti D."/>
            <person name="Carrere S."/>
            <person name="Marande W."/>
            <person name="Arribat S."/>
            <person name="Keller J."/>
            <person name="Huneau C."/>
            <person name="Blein T."/>
            <person name="Aime D."/>
            <person name="Laguerre M."/>
            <person name="Taylor J."/>
            <person name="Schubert V."/>
            <person name="Nelson M."/>
            <person name="Geu-Flores F."/>
            <person name="Crespi M."/>
            <person name="Gallardo-Guerrero K."/>
            <person name="Delaux P.-M."/>
            <person name="Salse J."/>
            <person name="Berges H."/>
            <person name="Guyot R."/>
            <person name="Gouzy J."/>
            <person name="Peret B."/>
        </authorList>
    </citation>
    <scope>NUCLEOTIDE SEQUENCE [LARGE SCALE GENOMIC DNA]</scope>
    <source>
        <strain evidence="6">cv. Amiga</strain>
    </source>
</reference>
<dbReference type="GO" id="GO:0016757">
    <property type="term" value="F:glycosyltransferase activity"/>
    <property type="evidence" value="ECO:0007669"/>
    <property type="project" value="UniProtKB-KW"/>
</dbReference>
<accession>A0A6A4P3X1</accession>
<dbReference type="InterPro" id="IPR050587">
    <property type="entry name" value="GNT1/Glycosyltrans_8"/>
</dbReference>
<evidence type="ECO:0000256" key="1">
    <source>
        <dbReference type="ARBA" id="ARBA00022676"/>
    </source>
</evidence>
<sequence>MPMPKLENYKDLNVVVAKLPCVQEGVRDLFWLQVNLVVANLVVESGWVENIDMIHKKVYVVFVGYCEPMIEIFRCDDLLMHEGEYLVYQPDLMRLKQKTLMPLGSCEIAPISSISGKELQPMGYTPKLAYVSVLHFSESYVCGAIALAQSILQNKGNKVPTPDLVLLIDDSIGPNSIIGLKSAGWKIKHIKPISNPYSKNGSYNELNYSKLRIWQLTMYDKIIFMDSDILVHKNIDEFFSYPQLSVGNSEYFSVFNSGLMIIEPSQCMLII</sequence>
<dbReference type="OrthoDB" id="2014201at2759"/>
<dbReference type="InterPro" id="IPR002495">
    <property type="entry name" value="Glyco_trans_8"/>
</dbReference>
<keyword evidence="2 5" id="KW-0808">Transferase</keyword>
<evidence type="ECO:0000313" key="6">
    <source>
        <dbReference type="Proteomes" id="UP000447434"/>
    </source>
</evidence>
<comment type="similarity">
    <text evidence="4">Belongs to the glycosyltransferase 8 family.</text>
</comment>
<dbReference type="Gene3D" id="3.90.550.10">
    <property type="entry name" value="Spore Coat Polysaccharide Biosynthesis Protein SpsA, Chain A"/>
    <property type="match status" value="1"/>
</dbReference>
<dbReference type="InterPro" id="IPR029044">
    <property type="entry name" value="Nucleotide-diphossugar_trans"/>
</dbReference>
<organism evidence="5 6">
    <name type="scientific">Lupinus albus</name>
    <name type="common">White lupine</name>
    <name type="synonym">Lupinus termis</name>
    <dbReference type="NCBI Taxonomy" id="3870"/>
    <lineage>
        <taxon>Eukaryota</taxon>
        <taxon>Viridiplantae</taxon>
        <taxon>Streptophyta</taxon>
        <taxon>Embryophyta</taxon>
        <taxon>Tracheophyta</taxon>
        <taxon>Spermatophyta</taxon>
        <taxon>Magnoliopsida</taxon>
        <taxon>eudicotyledons</taxon>
        <taxon>Gunneridae</taxon>
        <taxon>Pentapetalae</taxon>
        <taxon>rosids</taxon>
        <taxon>fabids</taxon>
        <taxon>Fabales</taxon>
        <taxon>Fabaceae</taxon>
        <taxon>Papilionoideae</taxon>
        <taxon>50 kb inversion clade</taxon>
        <taxon>genistoids sensu lato</taxon>
        <taxon>core genistoids</taxon>
        <taxon>Genisteae</taxon>
        <taxon>Lupinus</taxon>
    </lineage>
</organism>
<proteinExistence type="inferred from homology"/>
<name>A0A6A4P3X1_LUPAL</name>
<dbReference type="EMBL" id="WOCE01000018">
    <property type="protein sequence ID" value="KAE9593678.1"/>
    <property type="molecule type" value="Genomic_DNA"/>
</dbReference>
<evidence type="ECO:0000313" key="5">
    <source>
        <dbReference type="EMBL" id="KAE9593678.1"/>
    </source>
</evidence>
<evidence type="ECO:0000256" key="3">
    <source>
        <dbReference type="ARBA" id="ARBA00023211"/>
    </source>
</evidence>
<keyword evidence="1" id="KW-0328">Glycosyltransferase</keyword>
<dbReference type="EC" id="2.4.1.-" evidence="4"/>
<evidence type="ECO:0000256" key="2">
    <source>
        <dbReference type="ARBA" id="ARBA00022679"/>
    </source>
</evidence>
<dbReference type="AlphaFoldDB" id="A0A6A4P3X1"/>